<organism evidence="2">
    <name type="scientific">marine metagenome</name>
    <dbReference type="NCBI Taxonomy" id="408172"/>
    <lineage>
        <taxon>unclassified sequences</taxon>
        <taxon>metagenomes</taxon>
        <taxon>ecological metagenomes</taxon>
    </lineage>
</organism>
<evidence type="ECO:0000256" key="1">
    <source>
        <dbReference type="SAM" id="Phobius"/>
    </source>
</evidence>
<keyword evidence="1" id="KW-0472">Membrane</keyword>
<evidence type="ECO:0000313" key="2">
    <source>
        <dbReference type="EMBL" id="SVA66728.1"/>
    </source>
</evidence>
<accession>A0A381XPT9</accession>
<dbReference type="PANTHER" id="PTHR35902">
    <property type="entry name" value="S-LAYER DOMAIN-LIKE PROTEIN-RELATED"/>
    <property type="match status" value="1"/>
</dbReference>
<feature type="transmembrane region" description="Helical" evidence="1">
    <location>
        <begin position="388"/>
        <end position="409"/>
    </location>
</feature>
<dbReference type="EMBL" id="UINC01015933">
    <property type="protein sequence ID" value="SVA66728.1"/>
    <property type="molecule type" value="Genomic_DNA"/>
</dbReference>
<name>A0A381XPT9_9ZZZZ</name>
<protein>
    <recommendedName>
        <fullName evidence="3">Alpha-galactosidase NEW3 domain-containing protein</fullName>
    </recommendedName>
</protein>
<proteinExistence type="predicted"/>
<sequence>MSGTCVSSIDAEIQTAPQGVITSSERIMGVKFLDAYFGTATTKIEVAPGDKNVPLTVTLANIGTNDIVGIKGQLFLPMGFSSPNGTYKPIYADTDQKALAGANFQLTFFVNISPQADIKTYPATVELDYSRLRESGLHHDAFNFDFKLTGESIINLKAVTPFITSITNNNVVLEISNPGSSSLSNIDIVLQNTSTTTSSTTTSTTNVEKVIFDQNQWKIGNIGPNSSKIFSFNVFVPESLKNEPLRIPLGITYSDAHGEQKSVTRVADLYINGLVNPSIYGVKVIELSGKKTIIGEILNEGNSDGLFGFVKLQPRGDSNIKESSQYIDEIEPDSPVPFNIPIETNGILSFGEHDIRILVSYKDSVRDEHILTYDTTITIKPFEDNTDYGSMIGGLIFLAFVIAVAYKLYSKNKIPFIKKGQIPFIHKKTDS</sequence>
<dbReference type="PANTHER" id="PTHR35902:SF3">
    <property type="entry name" value="NPCBM-ASSOCIATED, NEW3 DOMAIN OF ALPHA-GALACTOSIDASE"/>
    <property type="match status" value="1"/>
</dbReference>
<dbReference type="AlphaFoldDB" id="A0A381XPT9"/>
<keyword evidence="1" id="KW-0812">Transmembrane</keyword>
<gene>
    <name evidence="2" type="ORF">METZ01_LOCUS119582</name>
</gene>
<reference evidence="2" key="1">
    <citation type="submission" date="2018-05" db="EMBL/GenBank/DDBJ databases">
        <authorList>
            <person name="Lanie J.A."/>
            <person name="Ng W.-L."/>
            <person name="Kazmierczak K.M."/>
            <person name="Andrzejewski T.M."/>
            <person name="Davidsen T.M."/>
            <person name="Wayne K.J."/>
            <person name="Tettelin H."/>
            <person name="Glass J.I."/>
            <person name="Rusch D."/>
            <person name="Podicherti R."/>
            <person name="Tsui H.-C.T."/>
            <person name="Winkler M.E."/>
        </authorList>
    </citation>
    <scope>NUCLEOTIDE SEQUENCE</scope>
</reference>
<keyword evidence="1" id="KW-1133">Transmembrane helix</keyword>
<evidence type="ECO:0008006" key="3">
    <source>
        <dbReference type="Google" id="ProtNLM"/>
    </source>
</evidence>